<evidence type="ECO:0000313" key="3">
    <source>
        <dbReference type="EnsemblPlants" id="AET04405"/>
    </source>
</evidence>
<evidence type="ECO:0000313" key="4">
    <source>
        <dbReference type="Proteomes" id="UP000002051"/>
    </source>
</evidence>
<keyword evidence="2" id="KW-0472">Membrane</keyword>
<reference evidence="2 4" key="2">
    <citation type="journal article" date="2014" name="BMC Genomics">
        <title>An improved genome release (version Mt4.0) for the model legume Medicago truncatula.</title>
        <authorList>
            <person name="Tang H."/>
            <person name="Krishnakumar V."/>
            <person name="Bidwell S."/>
            <person name="Rosen B."/>
            <person name="Chan A."/>
            <person name="Zhou S."/>
            <person name="Gentzbittel L."/>
            <person name="Childs K.L."/>
            <person name="Yandell M."/>
            <person name="Gundlach H."/>
            <person name="Mayer K.F."/>
            <person name="Schwartz D.C."/>
            <person name="Town C.D."/>
        </authorList>
    </citation>
    <scope>GENOME REANNOTATION</scope>
    <source>
        <strain evidence="3 4">cv. Jemalong A17</strain>
    </source>
</reference>
<dbReference type="PaxDb" id="3880-AET04405"/>
<gene>
    <name evidence="2" type="ordered locus">MTR_8g088440</name>
</gene>
<keyword evidence="1" id="KW-0732">Signal</keyword>
<protein>
    <submittedName>
        <fullName evidence="2">Transmembrane protein, putative</fullName>
    </submittedName>
</protein>
<keyword evidence="4" id="KW-1185">Reference proteome</keyword>
<keyword evidence="2" id="KW-0812">Transmembrane</keyword>
<dbReference type="EnsemblPlants" id="AET04405">
    <property type="protein sequence ID" value="AET04405"/>
    <property type="gene ID" value="MTR_8g088440"/>
</dbReference>
<reference evidence="2 4" key="1">
    <citation type="journal article" date="2011" name="Nature">
        <title>The Medicago genome provides insight into the evolution of rhizobial symbioses.</title>
        <authorList>
            <person name="Young N.D."/>
            <person name="Debelle F."/>
            <person name="Oldroyd G.E."/>
            <person name="Geurts R."/>
            <person name="Cannon S.B."/>
            <person name="Udvardi M.K."/>
            <person name="Benedito V.A."/>
            <person name="Mayer K.F."/>
            <person name="Gouzy J."/>
            <person name="Schoof H."/>
            <person name="Van de Peer Y."/>
            <person name="Proost S."/>
            <person name="Cook D.R."/>
            <person name="Meyers B.C."/>
            <person name="Spannagl M."/>
            <person name="Cheung F."/>
            <person name="De Mita S."/>
            <person name="Krishnakumar V."/>
            <person name="Gundlach H."/>
            <person name="Zhou S."/>
            <person name="Mudge J."/>
            <person name="Bharti A.K."/>
            <person name="Murray J.D."/>
            <person name="Naoumkina M.A."/>
            <person name="Rosen B."/>
            <person name="Silverstein K.A."/>
            <person name="Tang H."/>
            <person name="Rombauts S."/>
            <person name="Zhao P.X."/>
            <person name="Zhou P."/>
            <person name="Barbe V."/>
            <person name="Bardou P."/>
            <person name="Bechner M."/>
            <person name="Bellec A."/>
            <person name="Berger A."/>
            <person name="Berges H."/>
            <person name="Bidwell S."/>
            <person name="Bisseling T."/>
            <person name="Choisne N."/>
            <person name="Couloux A."/>
            <person name="Denny R."/>
            <person name="Deshpande S."/>
            <person name="Dai X."/>
            <person name="Doyle J.J."/>
            <person name="Dudez A.M."/>
            <person name="Farmer A.D."/>
            <person name="Fouteau S."/>
            <person name="Franken C."/>
            <person name="Gibelin C."/>
            <person name="Gish J."/>
            <person name="Goldstein S."/>
            <person name="Gonzalez A.J."/>
            <person name="Green P.J."/>
            <person name="Hallab A."/>
            <person name="Hartog M."/>
            <person name="Hua A."/>
            <person name="Humphray S.J."/>
            <person name="Jeong D.H."/>
            <person name="Jing Y."/>
            <person name="Jocker A."/>
            <person name="Kenton S.M."/>
            <person name="Kim D.J."/>
            <person name="Klee K."/>
            <person name="Lai H."/>
            <person name="Lang C."/>
            <person name="Lin S."/>
            <person name="Macmil S.L."/>
            <person name="Magdelenat G."/>
            <person name="Matthews L."/>
            <person name="McCorrison J."/>
            <person name="Monaghan E.L."/>
            <person name="Mun J.H."/>
            <person name="Najar F.Z."/>
            <person name="Nicholson C."/>
            <person name="Noirot C."/>
            <person name="O'Bleness M."/>
            <person name="Paule C.R."/>
            <person name="Poulain J."/>
            <person name="Prion F."/>
            <person name="Qin B."/>
            <person name="Qu C."/>
            <person name="Retzel E.F."/>
            <person name="Riddle C."/>
            <person name="Sallet E."/>
            <person name="Samain S."/>
            <person name="Samson N."/>
            <person name="Sanders I."/>
            <person name="Saurat O."/>
            <person name="Scarpelli C."/>
            <person name="Schiex T."/>
            <person name="Segurens B."/>
            <person name="Severin A.J."/>
            <person name="Sherrier D.J."/>
            <person name="Shi R."/>
            <person name="Sims S."/>
            <person name="Singer S.R."/>
            <person name="Sinharoy S."/>
            <person name="Sterck L."/>
            <person name="Viollet A."/>
            <person name="Wang B.B."/>
            <person name="Wang K."/>
            <person name="Wang M."/>
            <person name="Wang X."/>
            <person name="Warfsmann J."/>
            <person name="Weissenbach J."/>
            <person name="White D.D."/>
            <person name="White J.D."/>
            <person name="Wiley G.B."/>
            <person name="Wincker P."/>
            <person name="Xing Y."/>
            <person name="Yang L."/>
            <person name="Yao Z."/>
            <person name="Ying F."/>
            <person name="Zhai J."/>
            <person name="Zhou L."/>
            <person name="Zuber A."/>
            <person name="Denarie J."/>
            <person name="Dixon R.A."/>
            <person name="May G.D."/>
            <person name="Schwartz D.C."/>
            <person name="Rogers J."/>
            <person name="Quetier F."/>
            <person name="Town C.D."/>
            <person name="Roe B.A."/>
        </authorList>
    </citation>
    <scope>NUCLEOTIDE SEQUENCE [LARGE SCALE GENOMIC DNA]</scope>
    <source>
        <strain evidence="2">A17</strain>
        <strain evidence="3 4">cv. Jemalong A17</strain>
    </source>
</reference>
<evidence type="ECO:0000313" key="2">
    <source>
        <dbReference type="EMBL" id="AET04405.1"/>
    </source>
</evidence>
<feature type="chain" id="PRO_5014574128" evidence="1">
    <location>
        <begin position="25"/>
        <end position="75"/>
    </location>
</feature>
<dbReference type="HOGENOM" id="CLU_2674906_0_0_1"/>
<dbReference type="Proteomes" id="UP000002051">
    <property type="component" value="Chromosome 8"/>
</dbReference>
<dbReference type="EMBL" id="CM001224">
    <property type="protein sequence ID" value="AET04405.1"/>
    <property type="molecule type" value="Genomic_DNA"/>
</dbReference>
<name>G7L8R5_MEDTR</name>
<proteinExistence type="predicted"/>
<organism evidence="2 4">
    <name type="scientific">Medicago truncatula</name>
    <name type="common">Barrel medic</name>
    <name type="synonym">Medicago tribuloides</name>
    <dbReference type="NCBI Taxonomy" id="3880"/>
    <lineage>
        <taxon>Eukaryota</taxon>
        <taxon>Viridiplantae</taxon>
        <taxon>Streptophyta</taxon>
        <taxon>Embryophyta</taxon>
        <taxon>Tracheophyta</taxon>
        <taxon>Spermatophyta</taxon>
        <taxon>Magnoliopsida</taxon>
        <taxon>eudicotyledons</taxon>
        <taxon>Gunneridae</taxon>
        <taxon>Pentapetalae</taxon>
        <taxon>rosids</taxon>
        <taxon>fabids</taxon>
        <taxon>Fabales</taxon>
        <taxon>Fabaceae</taxon>
        <taxon>Papilionoideae</taxon>
        <taxon>50 kb inversion clade</taxon>
        <taxon>NPAAA clade</taxon>
        <taxon>Hologalegina</taxon>
        <taxon>IRL clade</taxon>
        <taxon>Trifolieae</taxon>
        <taxon>Medicago</taxon>
    </lineage>
</organism>
<evidence type="ECO:0000256" key="1">
    <source>
        <dbReference type="SAM" id="SignalP"/>
    </source>
</evidence>
<feature type="signal peptide" evidence="1">
    <location>
        <begin position="1"/>
        <end position="24"/>
    </location>
</feature>
<sequence>MTSKFLGSAVILVLFLYISLTVVALEDPNIDAYDDDIKDGKMSLPECKQATMHVHMLENQICRRFTLPRCMLSSM</sequence>
<dbReference type="AlphaFoldDB" id="G7L8R5"/>
<accession>G7L8R5</accession>
<reference evidence="3" key="3">
    <citation type="submission" date="2015-04" db="UniProtKB">
        <authorList>
            <consortium name="EnsemblPlants"/>
        </authorList>
    </citation>
    <scope>IDENTIFICATION</scope>
    <source>
        <strain evidence="3">cv. Jemalong A17</strain>
    </source>
</reference>